<dbReference type="SMART" id="SM00530">
    <property type="entry name" value="HTH_XRE"/>
    <property type="match status" value="1"/>
</dbReference>
<evidence type="ECO:0000259" key="1">
    <source>
        <dbReference type="SMART" id="SM00530"/>
    </source>
</evidence>
<reference evidence="2 3" key="1">
    <citation type="submission" date="2020-08" db="EMBL/GenBank/DDBJ databases">
        <title>Sequencing the genomes of 1000 actinobacteria strains.</title>
        <authorList>
            <person name="Klenk H.-P."/>
        </authorList>
    </citation>
    <scope>NUCLEOTIDE SEQUENCE [LARGE SCALE GENOMIC DNA]</scope>
    <source>
        <strain evidence="2 3">DSM 43768</strain>
    </source>
</reference>
<dbReference type="Proteomes" id="UP000565579">
    <property type="component" value="Unassembled WGS sequence"/>
</dbReference>
<feature type="domain" description="HTH cro/C1-type" evidence="1">
    <location>
        <begin position="48"/>
        <end position="104"/>
    </location>
</feature>
<organism evidence="2 3">
    <name type="scientific">Nonomuraea rubra</name>
    <dbReference type="NCBI Taxonomy" id="46180"/>
    <lineage>
        <taxon>Bacteria</taxon>
        <taxon>Bacillati</taxon>
        <taxon>Actinomycetota</taxon>
        <taxon>Actinomycetes</taxon>
        <taxon>Streptosporangiales</taxon>
        <taxon>Streptosporangiaceae</taxon>
        <taxon>Nonomuraea</taxon>
    </lineage>
</organism>
<sequence>MGFRLLPALFAHQVGCGWDTGNGGDEQVAWSYGGNVMRSKESERFAARIRALKDRAEISFEELARRTGVSSSSLHRYCSGTKIPTGYGAVHTFGKACGASNEELRELHRLWALADASRSSLTAPGEGAANVAAHEEVAPSPASDADTLVSSHRRRRLALGTAAVTALTVAAAVVTVSLNSADGPDASVVSGSGVTARLRVFNIEERCRKRSDRAPGCSIGLAIDPRLNYDAKNVVSHRVWHDDVLNADCILYDGDEVTDEIGTKSTRWYRVRLDDVPRGHAWLSGIRTRGNPALPTCAP</sequence>
<proteinExistence type="predicted"/>
<dbReference type="InterPro" id="IPR010982">
    <property type="entry name" value="Lambda_DNA-bd_dom_sf"/>
</dbReference>
<accession>A0A7X0TX92</accession>
<dbReference type="AlphaFoldDB" id="A0A7X0TX92"/>
<dbReference type="EMBL" id="JACHMI010000001">
    <property type="protein sequence ID" value="MBB6547216.1"/>
    <property type="molecule type" value="Genomic_DNA"/>
</dbReference>
<gene>
    <name evidence="2" type="ORF">HD593_002011</name>
</gene>
<dbReference type="Pfam" id="PF13560">
    <property type="entry name" value="HTH_31"/>
    <property type="match status" value="1"/>
</dbReference>
<dbReference type="SUPFAM" id="SSF47413">
    <property type="entry name" value="lambda repressor-like DNA-binding domains"/>
    <property type="match status" value="1"/>
</dbReference>
<protein>
    <recommendedName>
        <fullName evidence="1">HTH cro/C1-type domain-containing protein</fullName>
    </recommendedName>
</protein>
<name>A0A7X0TX92_9ACTN</name>
<comment type="caution">
    <text evidence="2">The sequence shown here is derived from an EMBL/GenBank/DDBJ whole genome shotgun (WGS) entry which is preliminary data.</text>
</comment>
<dbReference type="RefSeq" id="WP_221524697.1">
    <property type="nucleotide sequence ID" value="NZ_BAAAXY010000131.1"/>
</dbReference>
<keyword evidence="3" id="KW-1185">Reference proteome</keyword>
<evidence type="ECO:0000313" key="3">
    <source>
        <dbReference type="Proteomes" id="UP000565579"/>
    </source>
</evidence>
<dbReference type="InterPro" id="IPR001387">
    <property type="entry name" value="Cro/C1-type_HTH"/>
</dbReference>
<dbReference type="CDD" id="cd00093">
    <property type="entry name" value="HTH_XRE"/>
    <property type="match status" value="1"/>
</dbReference>
<dbReference type="Gene3D" id="1.10.260.40">
    <property type="entry name" value="lambda repressor-like DNA-binding domains"/>
    <property type="match status" value="1"/>
</dbReference>
<dbReference type="GO" id="GO:0003677">
    <property type="term" value="F:DNA binding"/>
    <property type="evidence" value="ECO:0007669"/>
    <property type="project" value="InterPro"/>
</dbReference>
<evidence type="ECO:0000313" key="2">
    <source>
        <dbReference type="EMBL" id="MBB6547216.1"/>
    </source>
</evidence>